<gene>
    <name evidence="2" type="ORF">RchiOBHm_Chr6g0271091</name>
</gene>
<reference evidence="2 3" key="1">
    <citation type="journal article" date="2018" name="Nat. Genet.">
        <title>The Rosa genome provides new insights in the design of modern roses.</title>
        <authorList>
            <person name="Bendahmane M."/>
        </authorList>
    </citation>
    <scope>NUCLEOTIDE SEQUENCE [LARGE SCALE GENOMIC DNA]</scope>
    <source>
        <strain evidence="3">cv. Old Blush</strain>
    </source>
</reference>
<evidence type="ECO:0000313" key="3">
    <source>
        <dbReference type="Proteomes" id="UP000238479"/>
    </source>
</evidence>
<keyword evidence="3" id="KW-1185">Reference proteome</keyword>
<name>A0A2P6PQV1_ROSCH</name>
<proteinExistence type="predicted"/>
<organism evidence="2 3">
    <name type="scientific">Rosa chinensis</name>
    <name type="common">China rose</name>
    <dbReference type="NCBI Taxonomy" id="74649"/>
    <lineage>
        <taxon>Eukaryota</taxon>
        <taxon>Viridiplantae</taxon>
        <taxon>Streptophyta</taxon>
        <taxon>Embryophyta</taxon>
        <taxon>Tracheophyta</taxon>
        <taxon>Spermatophyta</taxon>
        <taxon>Magnoliopsida</taxon>
        <taxon>eudicotyledons</taxon>
        <taxon>Gunneridae</taxon>
        <taxon>Pentapetalae</taxon>
        <taxon>rosids</taxon>
        <taxon>fabids</taxon>
        <taxon>Rosales</taxon>
        <taxon>Rosaceae</taxon>
        <taxon>Rosoideae</taxon>
        <taxon>Rosoideae incertae sedis</taxon>
        <taxon>Rosa</taxon>
    </lineage>
</organism>
<evidence type="ECO:0000313" key="2">
    <source>
        <dbReference type="EMBL" id="PRQ24319.1"/>
    </source>
</evidence>
<dbReference type="Pfam" id="PF13960">
    <property type="entry name" value="DUF4218"/>
    <property type="match status" value="1"/>
</dbReference>
<protein>
    <recommendedName>
        <fullName evidence="1">DUF4218 domain-containing protein</fullName>
    </recommendedName>
</protein>
<dbReference type="Proteomes" id="UP000238479">
    <property type="component" value="Chromosome 6"/>
</dbReference>
<evidence type="ECO:0000259" key="1">
    <source>
        <dbReference type="Pfam" id="PF13960"/>
    </source>
</evidence>
<feature type="domain" description="DUF4218" evidence="1">
    <location>
        <begin position="1"/>
        <end position="79"/>
    </location>
</feature>
<dbReference type="AlphaFoldDB" id="A0A2P6PQV1"/>
<dbReference type="PANTHER" id="PTHR48258:SF9">
    <property type="entry name" value="OS01G0348150 PROTEIN"/>
    <property type="match status" value="1"/>
</dbReference>
<accession>A0A2P6PQV1</accession>
<comment type="caution">
    <text evidence="2">The sequence shown here is derived from an EMBL/GenBank/DDBJ whole genome shotgun (WGS) entry which is preliminary data.</text>
</comment>
<dbReference type="Gramene" id="PRQ24319">
    <property type="protein sequence ID" value="PRQ24319"/>
    <property type="gene ID" value="RchiOBHm_Chr6g0271091"/>
</dbReference>
<dbReference type="PANTHER" id="PTHR48258">
    <property type="entry name" value="DUF4218 DOMAIN-CONTAINING PROTEIN-RELATED"/>
    <property type="match status" value="1"/>
</dbReference>
<dbReference type="EMBL" id="PDCK01000044">
    <property type="protein sequence ID" value="PRQ24319.1"/>
    <property type="molecule type" value="Genomic_DNA"/>
</dbReference>
<dbReference type="OMA" id="TRENHGI"/>
<dbReference type="InterPro" id="IPR025452">
    <property type="entry name" value="DUF4218"/>
</dbReference>
<sequence length="193" mass="22871">MYFPPSFFDIMVHLVVHLVREVRLCGPVCFRWMYPFERFMKVLKDYVRNRNRPEGCMAECYVAEEALEYCSKHSSNLNTVGIPSTENNGRSEPTSAAFIESVTDVLFNQAHLTVLVNTDEVQPYIDEHMDYLKMTYPRFKKQDRWLQDKHMATFVKWFQEQIAYNLTRENHGISDTLRWLADKSNKDVLKYHA</sequence>